<dbReference type="Pfam" id="PF14269">
    <property type="entry name" value="Arylsulfotran_2"/>
    <property type="match status" value="1"/>
</dbReference>
<evidence type="ECO:0000313" key="2">
    <source>
        <dbReference type="EMBL" id="KOS37912.1"/>
    </source>
</evidence>
<organism evidence="2 3">
    <name type="scientific">Penicillium nordicum</name>
    <dbReference type="NCBI Taxonomy" id="229535"/>
    <lineage>
        <taxon>Eukaryota</taxon>
        <taxon>Fungi</taxon>
        <taxon>Dikarya</taxon>
        <taxon>Ascomycota</taxon>
        <taxon>Pezizomycotina</taxon>
        <taxon>Eurotiomycetes</taxon>
        <taxon>Eurotiomycetidae</taxon>
        <taxon>Eurotiales</taxon>
        <taxon>Aspergillaceae</taxon>
        <taxon>Penicillium</taxon>
    </lineage>
</organism>
<evidence type="ECO:0008006" key="4">
    <source>
        <dbReference type="Google" id="ProtNLM"/>
    </source>
</evidence>
<keyword evidence="3" id="KW-1185">Reference proteome</keyword>
<gene>
    <name evidence="2" type="ORF">ACN38_g11278</name>
</gene>
<dbReference type="STRING" id="229535.A0A0M9WAV2"/>
<reference evidence="2 3" key="1">
    <citation type="submission" date="2015-08" db="EMBL/GenBank/DDBJ databases">
        <title>Genome sequencing of Penicillium nordicum.</title>
        <authorList>
            <person name="Nguyen H.D."/>
            <person name="Seifert K.A."/>
        </authorList>
    </citation>
    <scope>NUCLEOTIDE SEQUENCE [LARGE SCALE GENOMIC DNA]</scope>
    <source>
        <strain evidence="2 3">DAOMC 185683</strain>
    </source>
</reference>
<protein>
    <recommendedName>
        <fullName evidence="4">Arylsulfotransferase</fullName>
    </recommendedName>
</protein>
<feature type="chain" id="PRO_5005839692" description="Arylsulfotransferase" evidence="1">
    <location>
        <begin position="25"/>
        <end position="495"/>
    </location>
</feature>
<dbReference type="AlphaFoldDB" id="A0A0M9WAV2"/>
<proteinExistence type="predicted"/>
<dbReference type="PANTHER" id="PTHR35340">
    <property type="entry name" value="PQQ ENZYME REPEAT PROTEIN-RELATED"/>
    <property type="match status" value="1"/>
</dbReference>
<dbReference type="Proteomes" id="UP000037696">
    <property type="component" value="Unassembled WGS sequence"/>
</dbReference>
<feature type="signal peptide" evidence="1">
    <location>
        <begin position="1"/>
        <end position="24"/>
    </location>
</feature>
<sequence>MKALSHSYLVWLAISSLHAQVTNADIRSYFRSKEYFEGTLGAWPHQTYRSSPAIGPLLNIQKDHPTCHDNKDHLLLMGPWGTEVSNAGPMILDTYGGLVWNDPVRYGKTWAVDVRFLDDEPYLSFWASKDPASEVGHWYMLNPTYDEVYQIRSGDGWTADDHDFDITPKGTALLVVNKDIPFDLSPVGGPRHGWLRDNGIQKIDIATGEVLFQWTVASHYRLEEGYHAFTPGWGEDSDHPFEPFVLNSAHADSHGNYLVSIRHMSSIAYIDGQTGDVLWKLGGENNSFANLLPVGDHDDDHNATVFDGQHHARILETGELIDSDTLIMTIFDNGFGVQEPAHPTMGKIVKLNVKQMTAQLLYQPYQNKHQAAITHARGSLQILPNGNRLLGYGTVPSWSELTTDGRLLCDIHYAPKVGFNTQEAFSYRVLRRLWIGQPREAASAVIGEDNRLYVSWNGATEVVSWELQASRRNSAHGGEQVFVSIENITKSDSKL</sequence>
<dbReference type="InterPro" id="IPR053143">
    <property type="entry name" value="Arylsulfate_ST"/>
</dbReference>
<accession>A0A0M9WAV2</accession>
<comment type="caution">
    <text evidence="2">The sequence shown here is derived from an EMBL/GenBank/DDBJ whole genome shotgun (WGS) entry which is preliminary data.</text>
</comment>
<dbReference type="OrthoDB" id="5427350at2759"/>
<keyword evidence="1" id="KW-0732">Signal</keyword>
<name>A0A0M9WAV2_9EURO</name>
<dbReference type="PANTHER" id="PTHR35340:SF5">
    <property type="entry name" value="ASST-DOMAIN-CONTAINING PROTEIN"/>
    <property type="match status" value="1"/>
</dbReference>
<dbReference type="EMBL" id="LHQQ01000284">
    <property type="protein sequence ID" value="KOS37912.1"/>
    <property type="molecule type" value="Genomic_DNA"/>
</dbReference>
<evidence type="ECO:0000256" key="1">
    <source>
        <dbReference type="SAM" id="SignalP"/>
    </source>
</evidence>
<evidence type="ECO:0000313" key="3">
    <source>
        <dbReference type="Proteomes" id="UP000037696"/>
    </source>
</evidence>
<dbReference type="InterPro" id="IPR039535">
    <property type="entry name" value="ASST-like"/>
</dbReference>